<keyword evidence="4" id="KW-1185">Reference proteome</keyword>
<organism evidence="3 4">
    <name type="scientific">Jatrophihabitans telluris</name>
    <dbReference type="NCBI Taxonomy" id="2038343"/>
    <lineage>
        <taxon>Bacteria</taxon>
        <taxon>Bacillati</taxon>
        <taxon>Actinomycetota</taxon>
        <taxon>Actinomycetes</taxon>
        <taxon>Jatrophihabitantales</taxon>
        <taxon>Jatrophihabitantaceae</taxon>
        <taxon>Jatrophihabitans</taxon>
    </lineage>
</organism>
<keyword evidence="2" id="KW-0812">Transmembrane</keyword>
<reference evidence="3" key="1">
    <citation type="journal article" date="2018" name="Int. J. Syst. Evol. Microbiol.">
        <title>Jatrophihabitans telluris sp. nov., isolated from sediment soil of lava forest wetlands and the emended description of the genus Jatrophihabitans.</title>
        <authorList>
            <person name="Lee K.C."/>
            <person name="Suh M.K."/>
            <person name="Eom M.K."/>
            <person name="Kim K.K."/>
            <person name="Kim J.S."/>
            <person name="Kim D.S."/>
            <person name="Ko S.H."/>
            <person name="Shin Y.K."/>
            <person name="Lee J.S."/>
        </authorList>
    </citation>
    <scope>NUCLEOTIDE SEQUENCE</scope>
    <source>
        <strain evidence="3">N237</strain>
    </source>
</reference>
<sequence>MAGGSSRFAFKILSAAVAIPVGKLIAKATGKAWTAARPDNPPHNPKEVQTSWADAIIFALITGIGAALAQLVTTKGADTVWRAATGKPSPRPKEPKDNTKADKEVATL</sequence>
<feature type="transmembrane region" description="Helical" evidence="2">
    <location>
        <begin position="50"/>
        <end position="72"/>
    </location>
</feature>
<evidence type="ECO:0000313" key="4">
    <source>
        <dbReference type="Proteomes" id="UP001056336"/>
    </source>
</evidence>
<dbReference type="EMBL" id="CP097332">
    <property type="protein sequence ID" value="UQX89386.1"/>
    <property type="molecule type" value="Genomic_DNA"/>
</dbReference>
<evidence type="ECO:0000256" key="1">
    <source>
        <dbReference type="SAM" id="MobiDB-lite"/>
    </source>
</evidence>
<keyword evidence="2" id="KW-1133">Transmembrane helix</keyword>
<feature type="region of interest" description="Disordered" evidence="1">
    <location>
        <begin position="80"/>
        <end position="108"/>
    </location>
</feature>
<gene>
    <name evidence="3" type="ORF">M6D93_05115</name>
</gene>
<dbReference type="InterPro" id="IPR025329">
    <property type="entry name" value="DUF4235"/>
</dbReference>
<feature type="compositionally biased region" description="Basic and acidic residues" evidence="1">
    <location>
        <begin position="91"/>
        <end position="108"/>
    </location>
</feature>
<protein>
    <submittedName>
        <fullName evidence="3">DUF4235 domain-containing protein</fullName>
    </submittedName>
</protein>
<keyword evidence="2" id="KW-0472">Membrane</keyword>
<name>A0ABY4R2K2_9ACTN</name>
<dbReference type="Pfam" id="PF14019">
    <property type="entry name" value="DUF4235"/>
    <property type="match status" value="1"/>
</dbReference>
<reference evidence="3" key="2">
    <citation type="submission" date="2022-05" db="EMBL/GenBank/DDBJ databases">
        <authorList>
            <person name="Kim J.-S."/>
            <person name="Lee K."/>
            <person name="Suh M."/>
            <person name="Eom M."/>
            <person name="Kim J.-S."/>
            <person name="Kim D.-S."/>
            <person name="Ko S.-H."/>
            <person name="Shin Y."/>
            <person name="Lee J.-S."/>
        </authorList>
    </citation>
    <scope>NUCLEOTIDE SEQUENCE</scope>
    <source>
        <strain evidence="3">N237</strain>
    </source>
</reference>
<dbReference type="Proteomes" id="UP001056336">
    <property type="component" value="Chromosome"/>
</dbReference>
<dbReference type="RefSeq" id="WP_249773282.1">
    <property type="nucleotide sequence ID" value="NZ_CP097332.1"/>
</dbReference>
<evidence type="ECO:0000256" key="2">
    <source>
        <dbReference type="SAM" id="Phobius"/>
    </source>
</evidence>
<proteinExistence type="predicted"/>
<accession>A0ABY4R2K2</accession>
<evidence type="ECO:0000313" key="3">
    <source>
        <dbReference type="EMBL" id="UQX89386.1"/>
    </source>
</evidence>